<evidence type="ECO:0000313" key="4">
    <source>
        <dbReference type="EMBL" id="MFD0861608.1"/>
    </source>
</evidence>
<proteinExistence type="predicted"/>
<keyword evidence="5" id="KW-1185">Reference proteome</keyword>
<keyword evidence="1" id="KW-0732">Signal</keyword>
<dbReference type="SUPFAM" id="SSF48230">
    <property type="entry name" value="Chondroitin AC/alginate lyase"/>
    <property type="match status" value="1"/>
</dbReference>
<sequence length="408" mass="46766">MYKLKEIPSLFSQAGIFLVMRGSIKILVLCLLLTASCHKTPSNFELVSEIERERILEKASSYLDAKPITVTASFSERSAGGRHDYFSEGDYWWPNPEDPKGPYIRRDGRSNPDNFNDHRKALIRFCQISGALASAYLITEDKAYVQSLRPHLLAWFVDEETRMNPHLLYAQAISGKVTGRGIGIIDTVHLAEVAMAVEILADSEVASNSEIDAIKKWFKEYLQWLTSHQFGIDERDHGNNHSVCWTIQVAAFAALVDDTKTLDFCEDLYKNSLLPQQMDVDGSFPKELNRTKPYGYSLFNIDAMASVCQILSTEKENLFKYTTKEGKSLALGMQFIYPYIKDKDTWPYQKDVMYWEEWPVRQSSLLFAGMAFDNESYIKLWTSLNGDFQTAEIVRNMPVKHPLLWIER</sequence>
<comment type="caution">
    <text evidence="4">The sequence shown here is derived from an EMBL/GenBank/DDBJ whole genome shotgun (WGS) entry which is preliminary data.</text>
</comment>
<dbReference type="RefSeq" id="WP_386404943.1">
    <property type="nucleotide sequence ID" value="NZ_JBHTJH010000004.1"/>
</dbReference>
<protein>
    <submittedName>
        <fullName evidence="4">Alginate lyase family protein</fullName>
    </submittedName>
</protein>
<evidence type="ECO:0000313" key="5">
    <source>
        <dbReference type="Proteomes" id="UP001596978"/>
    </source>
</evidence>
<dbReference type="EMBL" id="JBHTJH010000004">
    <property type="protein sequence ID" value="MFD0861608.1"/>
    <property type="molecule type" value="Genomic_DNA"/>
</dbReference>
<dbReference type="InterPro" id="IPR008929">
    <property type="entry name" value="Chondroitin_lyas"/>
</dbReference>
<evidence type="ECO:0000256" key="1">
    <source>
        <dbReference type="ARBA" id="ARBA00022729"/>
    </source>
</evidence>
<evidence type="ECO:0000259" key="3">
    <source>
        <dbReference type="Pfam" id="PF05426"/>
    </source>
</evidence>
<dbReference type="Pfam" id="PF05426">
    <property type="entry name" value="Alginate_lyase"/>
    <property type="match status" value="1"/>
</dbReference>
<dbReference type="GO" id="GO:0016829">
    <property type="term" value="F:lyase activity"/>
    <property type="evidence" value="ECO:0007669"/>
    <property type="project" value="UniProtKB-KW"/>
</dbReference>
<evidence type="ECO:0000256" key="2">
    <source>
        <dbReference type="ARBA" id="ARBA00023239"/>
    </source>
</evidence>
<dbReference type="Gene3D" id="1.50.10.100">
    <property type="entry name" value="Chondroitin AC/alginate lyase"/>
    <property type="match status" value="1"/>
</dbReference>
<feature type="domain" description="Alginate lyase" evidence="3">
    <location>
        <begin position="70"/>
        <end position="346"/>
    </location>
</feature>
<gene>
    <name evidence="4" type="ORF">ACFQ1M_05280</name>
</gene>
<keyword evidence="2 4" id="KW-0456">Lyase</keyword>
<accession>A0ABW3CVD1</accession>
<name>A0ABW3CVD1_9FLAO</name>
<dbReference type="InterPro" id="IPR008397">
    <property type="entry name" value="Alginate_lyase_dom"/>
</dbReference>
<reference evidence="5" key="1">
    <citation type="journal article" date="2019" name="Int. J. Syst. Evol. Microbiol.">
        <title>The Global Catalogue of Microorganisms (GCM) 10K type strain sequencing project: providing services to taxonomists for standard genome sequencing and annotation.</title>
        <authorList>
            <consortium name="The Broad Institute Genomics Platform"/>
            <consortium name="The Broad Institute Genome Sequencing Center for Infectious Disease"/>
            <person name="Wu L."/>
            <person name="Ma J."/>
        </authorList>
    </citation>
    <scope>NUCLEOTIDE SEQUENCE [LARGE SCALE GENOMIC DNA]</scope>
    <source>
        <strain evidence="5">CCUG 62952</strain>
    </source>
</reference>
<organism evidence="4 5">
    <name type="scientific">Sungkyunkwania multivorans</name>
    <dbReference type="NCBI Taxonomy" id="1173618"/>
    <lineage>
        <taxon>Bacteria</taxon>
        <taxon>Pseudomonadati</taxon>
        <taxon>Bacteroidota</taxon>
        <taxon>Flavobacteriia</taxon>
        <taxon>Flavobacteriales</taxon>
        <taxon>Flavobacteriaceae</taxon>
        <taxon>Sungkyunkwania</taxon>
    </lineage>
</organism>
<dbReference type="Proteomes" id="UP001596978">
    <property type="component" value="Unassembled WGS sequence"/>
</dbReference>